<dbReference type="EMBL" id="MFVU01000030">
    <property type="protein sequence ID" value="OGJ01272.1"/>
    <property type="molecule type" value="Genomic_DNA"/>
</dbReference>
<organism evidence="2 3">
    <name type="scientific">Candidatus Nomurabacteria bacterium RIFCSPLOWO2_12_FULL_44_11</name>
    <dbReference type="NCBI Taxonomy" id="1801796"/>
    <lineage>
        <taxon>Bacteria</taxon>
        <taxon>Candidatus Nomuraibacteriota</taxon>
    </lineage>
</organism>
<accession>A0A1F6Y4J8</accession>
<evidence type="ECO:0000313" key="2">
    <source>
        <dbReference type="EMBL" id="OGJ01272.1"/>
    </source>
</evidence>
<reference evidence="2 3" key="1">
    <citation type="journal article" date="2016" name="Nat. Commun.">
        <title>Thousands of microbial genomes shed light on interconnected biogeochemical processes in an aquifer system.</title>
        <authorList>
            <person name="Anantharaman K."/>
            <person name="Brown C.T."/>
            <person name="Hug L.A."/>
            <person name="Sharon I."/>
            <person name="Castelle C.J."/>
            <person name="Probst A.J."/>
            <person name="Thomas B.C."/>
            <person name="Singh A."/>
            <person name="Wilkins M.J."/>
            <person name="Karaoz U."/>
            <person name="Brodie E.L."/>
            <person name="Williams K.H."/>
            <person name="Hubbard S.S."/>
            <person name="Banfield J.F."/>
        </authorList>
    </citation>
    <scope>NUCLEOTIDE SEQUENCE [LARGE SCALE GENOMIC DNA]</scope>
</reference>
<evidence type="ECO:0000313" key="3">
    <source>
        <dbReference type="Proteomes" id="UP000178645"/>
    </source>
</evidence>
<proteinExistence type="predicted"/>
<name>A0A1F6Y4J8_9BACT</name>
<gene>
    <name evidence="2" type="ORF">A3G53_03265</name>
</gene>
<evidence type="ECO:0000259" key="1">
    <source>
        <dbReference type="Pfam" id="PF20803"/>
    </source>
</evidence>
<dbReference type="AlphaFoldDB" id="A0A1F6Y4J8"/>
<dbReference type="Pfam" id="PF20803">
    <property type="entry name" value="PaaX_M"/>
    <property type="match status" value="1"/>
</dbReference>
<sequence>MKGRILLKALELLKDCALSQADFFEAVLASGYGASMGRVDYNYSKIRQRRENQMWRNQERDARRKRLQNFLYQMKHDGLIGLVKKDKEISISVSKKGRQKIKELQNKLPDRHYPKTMTDRTIIISFDIPEKSRGKRDWFREVVKNLGFKMIHQSVWIGQRKIPKGLIDDLEDLKIIEYIEIFEVTKSGTLRKL</sequence>
<feature type="domain" description="Transcriptional repressor PaaX-like central Cas2-like" evidence="1">
    <location>
        <begin position="123"/>
        <end position="188"/>
    </location>
</feature>
<dbReference type="Proteomes" id="UP000178645">
    <property type="component" value="Unassembled WGS sequence"/>
</dbReference>
<comment type="caution">
    <text evidence="2">The sequence shown here is derived from an EMBL/GenBank/DDBJ whole genome shotgun (WGS) entry which is preliminary data.</text>
</comment>
<dbReference type="InterPro" id="IPR048846">
    <property type="entry name" value="PaaX-like_central"/>
</dbReference>
<protein>
    <recommendedName>
        <fullName evidence="1">Transcriptional repressor PaaX-like central Cas2-like domain-containing protein</fullName>
    </recommendedName>
</protein>